<protein>
    <submittedName>
        <fullName evidence="1">Uncharacterized protein</fullName>
    </submittedName>
</protein>
<reference evidence="1 2" key="1">
    <citation type="submission" date="2019-09" db="EMBL/GenBank/DDBJ databases">
        <title>Genome sequence of Rhodovastum atsumiense, a diverse member of the Acetobacteraceae family of non-sulfur purple photosynthetic bacteria.</title>
        <authorList>
            <person name="Meyer T."/>
            <person name="Kyndt J."/>
        </authorList>
    </citation>
    <scope>NUCLEOTIDE SEQUENCE [LARGE SCALE GENOMIC DNA]</scope>
    <source>
        <strain evidence="1 2">DSM 21279</strain>
    </source>
</reference>
<dbReference type="AlphaFoldDB" id="A0A5M6IK55"/>
<evidence type="ECO:0000313" key="2">
    <source>
        <dbReference type="Proteomes" id="UP000325255"/>
    </source>
</evidence>
<dbReference type="Proteomes" id="UP000325255">
    <property type="component" value="Unassembled WGS sequence"/>
</dbReference>
<dbReference type="RefSeq" id="WP_150045802.1">
    <property type="nucleotide sequence ID" value="NZ_OW485601.1"/>
</dbReference>
<proteinExistence type="predicted"/>
<evidence type="ECO:0000313" key="1">
    <source>
        <dbReference type="EMBL" id="KAA5607938.1"/>
    </source>
</evidence>
<sequence length="163" mass="17736">MADRDTIARALAANPAPGDYEDVPADEVFNRPRYCHLAELYRRQADAVLAVLAPAGDVEAVAREMAVNRGEDPDQIVTNDRYEDEPLWCSFRPEARWHLGRLAAVRTEADQLRSALRRVTDAAGMLATELTDPGPEALTAIHCAREALRTDAAQTPAEGGGNA</sequence>
<accession>A0A5M6IK55</accession>
<name>A0A5M6IK55_9PROT</name>
<gene>
    <name evidence="1" type="ORF">F1189_31450</name>
</gene>
<organism evidence="1 2">
    <name type="scientific">Rhodovastum atsumiense</name>
    <dbReference type="NCBI Taxonomy" id="504468"/>
    <lineage>
        <taxon>Bacteria</taxon>
        <taxon>Pseudomonadati</taxon>
        <taxon>Pseudomonadota</taxon>
        <taxon>Alphaproteobacteria</taxon>
        <taxon>Acetobacterales</taxon>
        <taxon>Acetobacteraceae</taxon>
        <taxon>Rhodovastum</taxon>
    </lineage>
</organism>
<dbReference type="OrthoDB" id="9802323at2"/>
<comment type="caution">
    <text evidence="1">The sequence shown here is derived from an EMBL/GenBank/DDBJ whole genome shotgun (WGS) entry which is preliminary data.</text>
</comment>
<dbReference type="EMBL" id="VWPK01000127">
    <property type="protein sequence ID" value="KAA5607938.1"/>
    <property type="molecule type" value="Genomic_DNA"/>
</dbReference>
<keyword evidence="2" id="KW-1185">Reference proteome</keyword>